<dbReference type="InterPro" id="IPR013196">
    <property type="entry name" value="HTH_11"/>
</dbReference>
<dbReference type="CDD" id="cd05568">
    <property type="entry name" value="PTS_IIB_bgl_like"/>
    <property type="match status" value="1"/>
</dbReference>
<evidence type="ECO:0000256" key="3">
    <source>
        <dbReference type="ARBA" id="ARBA00023015"/>
    </source>
</evidence>
<dbReference type="GO" id="GO:0008982">
    <property type="term" value="F:protein-N(PI)-phosphohistidine-sugar phosphotransferase activity"/>
    <property type="evidence" value="ECO:0007669"/>
    <property type="project" value="InterPro"/>
</dbReference>
<dbReference type="SUPFAM" id="SSF52794">
    <property type="entry name" value="PTS system IIB component-like"/>
    <property type="match status" value="1"/>
</dbReference>
<protein>
    <submittedName>
        <fullName evidence="8">BglG family transcription antiterminator</fullName>
    </submittedName>
</protein>
<keyword evidence="2" id="KW-0677">Repeat</keyword>
<dbReference type="InterPro" id="IPR016152">
    <property type="entry name" value="PTrfase/Anion_transptr"/>
</dbReference>
<dbReference type="AlphaFoldDB" id="A0A9Y2AIZ3"/>
<dbReference type="KEGG" id="sgbi:P3F81_00830"/>
<evidence type="ECO:0000259" key="6">
    <source>
        <dbReference type="PROSITE" id="PS51099"/>
    </source>
</evidence>
<keyword evidence="4" id="KW-0804">Transcription</keyword>
<dbReference type="InterPro" id="IPR003501">
    <property type="entry name" value="PTS_EIIB_2/3"/>
</dbReference>
<dbReference type="PROSITE" id="PS51094">
    <property type="entry name" value="PTS_EIIA_TYPE_2"/>
    <property type="match status" value="1"/>
</dbReference>
<dbReference type="Proteomes" id="UP001243623">
    <property type="component" value="Chromosome"/>
</dbReference>
<evidence type="ECO:0000256" key="4">
    <source>
        <dbReference type="ARBA" id="ARBA00023163"/>
    </source>
</evidence>
<evidence type="ECO:0000256" key="1">
    <source>
        <dbReference type="ARBA" id="ARBA00022679"/>
    </source>
</evidence>
<dbReference type="InterPro" id="IPR013011">
    <property type="entry name" value="PTS_EIIB_2"/>
</dbReference>
<dbReference type="PANTHER" id="PTHR30185">
    <property type="entry name" value="CRYPTIC BETA-GLUCOSIDE BGL OPERON ANTITERMINATOR"/>
    <property type="match status" value="1"/>
</dbReference>
<dbReference type="PANTHER" id="PTHR30185:SF18">
    <property type="entry name" value="TRANSCRIPTIONAL REGULATOR MTLR"/>
    <property type="match status" value="1"/>
</dbReference>
<accession>A0A9Y2AIZ3</accession>
<dbReference type="InterPro" id="IPR036388">
    <property type="entry name" value="WH-like_DNA-bd_sf"/>
</dbReference>
<dbReference type="Pfam" id="PF00874">
    <property type="entry name" value="PRD"/>
    <property type="match status" value="2"/>
</dbReference>
<dbReference type="RefSeq" id="WP_147667262.1">
    <property type="nucleotide sequence ID" value="NZ_CP120678.1"/>
</dbReference>
<gene>
    <name evidence="8" type="ORF">P3F81_00830</name>
</gene>
<dbReference type="PROSITE" id="PS51099">
    <property type="entry name" value="PTS_EIIB_TYPE_2"/>
    <property type="match status" value="1"/>
</dbReference>
<feature type="domain" description="PRD" evidence="7">
    <location>
        <begin position="208"/>
        <end position="313"/>
    </location>
</feature>
<dbReference type="InterPro" id="IPR002178">
    <property type="entry name" value="PTS_EIIA_type-2_dom"/>
</dbReference>
<keyword evidence="9" id="KW-1185">Reference proteome</keyword>
<evidence type="ECO:0000313" key="8">
    <source>
        <dbReference type="EMBL" id="WIW70901.1"/>
    </source>
</evidence>
<feature type="domain" description="PTS EIIB type-2" evidence="6">
    <location>
        <begin position="432"/>
        <end position="523"/>
    </location>
</feature>
<feature type="domain" description="PTS EIIA type-2" evidence="5">
    <location>
        <begin position="551"/>
        <end position="700"/>
    </location>
</feature>
<dbReference type="InterPro" id="IPR036390">
    <property type="entry name" value="WH_DNA-bd_sf"/>
</dbReference>
<evidence type="ECO:0000259" key="5">
    <source>
        <dbReference type="PROSITE" id="PS51094"/>
    </source>
</evidence>
<dbReference type="Gene3D" id="3.40.930.10">
    <property type="entry name" value="Mannitol-specific EII, Chain A"/>
    <property type="match status" value="1"/>
</dbReference>
<dbReference type="Gene3D" id="1.10.10.10">
    <property type="entry name" value="Winged helix-like DNA-binding domain superfamily/Winged helix DNA-binding domain"/>
    <property type="match status" value="2"/>
</dbReference>
<evidence type="ECO:0000313" key="9">
    <source>
        <dbReference type="Proteomes" id="UP001243623"/>
    </source>
</evidence>
<dbReference type="GO" id="GO:0006355">
    <property type="term" value="P:regulation of DNA-templated transcription"/>
    <property type="evidence" value="ECO:0007669"/>
    <property type="project" value="InterPro"/>
</dbReference>
<feature type="domain" description="PRD" evidence="7">
    <location>
        <begin position="320"/>
        <end position="427"/>
    </location>
</feature>
<dbReference type="Gene3D" id="3.40.50.2300">
    <property type="match status" value="1"/>
</dbReference>
<keyword evidence="1" id="KW-0808">Transferase</keyword>
<dbReference type="GO" id="GO:0009401">
    <property type="term" value="P:phosphoenolpyruvate-dependent sugar phosphotransferase system"/>
    <property type="evidence" value="ECO:0007669"/>
    <property type="project" value="InterPro"/>
</dbReference>
<dbReference type="Pfam" id="PF08279">
    <property type="entry name" value="HTH_11"/>
    <property type="match status" value="2"/>
</dbReference>
<name>A0A9Y2AIZ3_9FIRM</name>
<sequence>MNSAKLNPRIKEILLQLAKAAAPITLSEIAKNLEVSAKTIRRDLPYVEKILCEYGFKLDKKTGVGIHLLASSAEKNQLIQLFQEQTTQQIYTPTQRQIAIAGQLLSNQEPMKLFKLTKQLNVTESTISNDLDKLEPWFAKHHLSFIRKPGLGIYLQGDEQDIRKAIIHYIYENIDETALLSILRDNFSKAKENHSSIAIDASRQLLNLVEPSVIIKLTNLLKDTEEFMSKKLSDSAYIGLTVHLALAIKRMQTYGSITMTQSHLTELQQEAEYRIAQKIATQINNVFHLTVPEAEIGYITMHLLGARNQYFSAENRGKTIDNFKLVQLSTQMIKIAEQEIKLPLIKNEKLLIGLVNHLGPSIRRLQMNMEIRNPLLKDMKEHYPELMWISKKCAITLEDKLDLIMPEAEIAYIAMHLGAAIESQHKVFKPIYKIAIACPSGMGSSRLLATRIEREYETLKITNIISAIRIDETELRRASVDFVISTIPITNCTLPVIVVNSLLLDVDKLAIENQINLLNTSHQTLSKISEQNYTFSEKITMLTDYGQAILELLNNFFLTVDASANSLETVIINISKFLKSNGSEQKILEKAFLARERYGTTFISDSPIILLHCRNDIITQLCFGVIQLANQITVNDGNDEMKVVKTIVVMLAPEEVSKTKLEIMSYLAKMFLERFGFLDLLQSGPQERIRLEISNMLEEFYKERNTTFMEG</sequence>
<keyword evidence="3" id="KW-0805">Transcription regulation</keyword>
<evidence type="ECO:0000256" key="2">
    <source>
        <dbReference type="ARBA" id="ARBA00022737"/>
    </source>
</evidence>
<reference evidence="8" key="1">
    <citation type="submission" date="2023-03" db="EMBL/GenBank/DDBJ databases">
        <title>Selenobaculum gbiensis gen. nov. sp. nov., a new bacterium isolated from the gut microbiota of IBD patient.</title>
        <authorList>
            <person name="Yeo S."/>
            <person name="Park H."/>
            <person name="Huh C.S."/>
        </authorList>
    </citation>
    <scope>NUCLEOTIDE SEQUENCE</scope>
    <source>
        <strain evidence="8">ICN-92133</strain>
    </source>
</reference>
<dbReference type="SUPFAM" id="SSF46785">
    <property type="entry name" value="Winged helix' DNA-binding domain"/>
    <property type="match status" value="2"/>
</dbReference>
<evidence type="ECO:0000259" key="7">
    <source>
        <dbReference type="PROSITE" id="PS51372"/>
    </source>
</evidence>
<dbReference type="EMBL" id="CP120678">
    <property type="protein sequence ID" value="WIW70901.1"/>
    <property type="molecule type" value="Genomic_DNA"/>
</dbReference>
<dbReference type="Pfam" id="PF02302">
    <property type="entry name" value="PTS_IIB"/>
    <property type="match status" value="1"/>
</dbReference>
<dbReference type="SUPFAM" id="SSF55804">
    <property type="entry name" value="Phoshotransferase/anion transport protein"/>
    <property type="match status" value="1"/>
</dbReference>
<proteinExistence type="predicted"/>
<dbReference type="InterPro" id="IPR050661">
    <property type="entry name" value="BglG_antiterminators"/>
</dbReference>
<dbReference type="PROSITE" id="PS51372">
    <property type="entry name" value="PRD_2"/>
    <property type="match status" value="2"/>
</dbReference>
<dbReference type="InterPro" id="IPR036634">
    <property type="entry name" value="PRD_sf"/>
</dbReference>
<dbReference type="InterPro" id="IPR011608">
    <property type="entry name" value="PRD"/>
</dbReference>
<organism evidence="8 9">
    <name type="scientific">Selenobaculum gibii</name>
    <dbReference type="NCBI Taxonomy" id="3054208"/>
    <lineage>
        <taxon>Bacteria</taxon>
        <taxon>Bacillati</taxon>
        <taxon>Bacillota</taxon>
        <taxon>Negativicutes</taxon>
        <taxon>Selenomonadales</taxon>
        <taxon>Selenomonadaceae</taxon>
        <taxon>Selenobaculum</taxon>
    </lineage>
</organism>
<dbReference type="InterPro" id="IPR036095">
    <property type="entry name" value="PTS_EIIB-like_sf"/>
</dbReference>
<dbReference type="SUPFAM" id="SSF63520">
    <property type="entry name" value="PTS-regulatory domain, PRD"/>
    <property type="match status" value="2"/>
</dbReference>
<dbReference type="Pfam" id="PF00359">
    <property type="entry name" value="PTS_EIIA_2"/>
    <property type="match status" value="1"/>
</dbReference>
<dbReference type="Gene3D" id="1.10.1790.10">
    <property type="entry name" value="PRD domain"/>
    <property type="match status" value="2"/>
</dbReference>